<dbReference type="PROSITE" id="PS50082">
    <property type="entry name" value="WD_REPEATS_2"/>
    <property type="match status" value="3"/>
</dbReference>
<feature type="region of interest" description="Disordered" evidence="5">
    <location>
        <begin position="108"/>
        <end position="146"/>
    </location>
</feature>
<feature type="region of interest" description="Disordered" evidence="5">
    <location>
        <begin position="1"/>
        <end position="44"/>
    </location>
</feature>
<feature type="repeat" description="WD" evidence="4">
    <location>
        <begin position="551"/>
        <end position="582"/>
    </location>
</feature>
<evidence type="ECO:0000313" key="7">
    <source>
        <dbReference type="Proteomes" id="UP001347796"/>
    </source>
</evidence>
<feature type="compositionally biased region" description="Acidic residues" evidence="5">
    <location>
        <begin position="1"/>
        <end position="15"/>
    </location>
</feature>
<dbReference type="Proteomes" id="UP001347796">
    <property type="component" value="Unassembled WGS sequence"/>
</dbReference>
<dbReference type="PROSITE" id="PS50294">
    <property type="entry name" value="WD_REPEATS_REGION"/>
    <property type="match status" value="3"/>
</dbReference>
<dbReference type="InterPro" id="IPR015943">
    <property type="entry name" value="WD40/YVTN_repeat-like_dom_sf"/>
</dbReference>
<dbReference type="CDD" id="cd22265">
    <property type="entry name" value="UDM1_RNF168"/>
    <property type="match status" value="1"/>
</dbReference>
<keyword evidence="3" id="KW-0677">Repeat</keyword>
<dbReference type="PANTHER" id="PTHR14221:SF0">
    <property type="entry name" value="WD REPEAT-CONTAINING PROTEIN 44"/>
    <property type="match status" value="1"/>
</dbReference>
<keyword evidence="7" id="KW-1185">Reference proteome</keyword>
<organism evidence="6 7">
    <name type="scientific">Patella caerulea</name>
    <name type="common">Rayed Mediterranean limpet</name>
    <dbReference type="NCBI Taxonomy" id="87958"/>
    <lineage>
        <taxon>Eukaryota</taxon>
        <taxon>Metazoa</taxon>
        <taxon>Spiralia</taxon>
        <taxon>Lophotrochozoa</taxon>
        <taxon>Mollusca</taxon>
        <taxon>Gastropoda</taxon>
        <taxon>Patellogastropoda</taxon>
        <taxon>Patelloidea</taxon>
        <taxon>Patellidae</taxon>
        <taxon>Patella</taxon>
    </lineage>
</organism>
<feature type="region of interest" description="Disordered" evidence="5">
    <location>
        <begin position="354"/>
        <end position="402"/>
    </location>
</feature>
<feature type="repeat" description="WD" evidence="4">
    <location>
        <begin position="646"/>
        <end position="686"/>
    </location>
</feature>
<evidence type="ECO:0000256" key="1">
    <source>
        <dbReference type="ARBA" id="ARBA00021207"/>
    </source>
</evidence>
<evidence type="ECO:0000256" key="4">
    <source>
        <dbReference type="PROSITE-ProRule" id="PRU00221"/>
    </source>
</evidence>
<gene>
    <name evidence="6" type="ORF">SNE40_000691</name>
</gene>
<dbReference type="PANTHER" id="PTHR14221">
    <property type="entry name" value="WD REPEAT DOMAIN 44"/>
    <property type="match status" value="1"/>
</dbReference>
<keyword evidence="2 4" id="KW-0853">WD repeat</keyword>
<evidence type="ECO:0000256" key="2">
    <source>
        <dbReference type="ARBA" id="ARBA00022574"/>
    </source>
</evidence>
<accession>A0AAN8KB12</accession>
<evidence type="ECO:0000256" key="3">
    <source>
        <dbReference type="ARBA" id="ARBA00022737"/>
    </source>
</evidence>
<feature type="region of interest" description="Disordered" evidence="5">
    <location>
        <begin position="240"/>
        <end position="304"/>
    </location>
</feature>
<dbReference type="PRINTS" id="PR00320">
    <property type="entry name" value="GPROTEINBRPT"/>
</dbReference>
<dbReference type="SUPFAM" id="SSF50978">
    <property type="entry name" value="WD40 repeat-like"/>
    <property type="match status" value="1"/>
</dbReference>
<feature type="compositionally biased region" description="Polar residues" evidence="5">
    <location>
        <begin position="246"/>
        <end position="256"/>
    </location>
</feature>
<dbReference type="InterPro" id="IPR036322">
    <property type="entry name" value="WD40_repeat_dom_sf"/>
</dbReference>
<dbReference type="EMBL" id="JAZGQO010000001">
    <property type="protein sequence ID" value="KAK6195219.1"/>
    <property type="molecule type" value="Genomic_DNA"/>
</dbReference>
<sequence length="938" mass="105192">MSSDSDQDEFFDAEDSTPFQSLLAVPSPRYSASSETLSDFEEEEKRILELKKRAEERRKKEDEDLERRLSILRKKKAAEFEDTVESVCEDEIRRRKLFEMRQLIGTESTPVKTTETSISVEESTDDSSISENRNDCNTPGTKSHTIEKMENNWGDCDEYLLRLRRKRSGSFGDLPRDTSQLVLDTSSVCEVSRGNIETNISEFHPEKGKLDKSLSFDLDNISTSAEVVVDDIIKEEQIASNEPDIVQSTKTRTPPTSFIKPVAPPRRKRRSNDDSDSISSMSEIMNPGLPPPTPSTSTKQSHDPAASLDIDSVIGGTRHITSQEAELDAKHLDADVDSLDMHIFSFEEVTDDELLGGSDTESGRKKSLRPTMRPKKKSVDQSLSPSTSTCRPRSNSGRSLTDQEILDSVMILDLDTGDKIPLSVAEEKIPATLNPLALHIMKLAKEFQTDNQSIVTGMESDEEDTRSEKGTLGTSGLKAKAKAIKLKKFLGRKMGRTVKKVKSAADTVLHGEEQSIEKEVSFDGKIFKIKSSGNNKGPHDFTQLQMLQDMSGEHVGAIWTMKFSPCGRLLATGGQDSVLRIWVLKSAYSHFDDLRQKYSDVKVSPAQSHESLNSTTSDASFKETNGACFEPENTNAPFKKKPFCSYRGHSADLLDISWSKNYFILSSSMDKTVRLWHISRRECLCTFQHIDFVTAIVFHPKDDRYFLSGSLDGKLRLWNIPDKKVTLWSEVRGSSNLITTANFCQNGKFAVVGTYDGKCIFYNTEQLKYFTQIHVRSTRGKNAKGRKITGIESLQTEDKLLVTSNDSRIRMYDLRDLTLSCKYKGSTNNSSQIKANLSPTEKYIVCGSEDHFIYIWKVHHDYTKFSSARRDRNDYWEAIKVHNAVVTAAIFVPNPALFYKSEDKSDQTAGLSGGEQGEIIISADFTGAIKVIANKPRS</sequence>
<proteinExistence type="predicted"/>
<evidence type="ECO:0000313" key="6">
    <source>
        <dbReference type="EMBL" id="KAK6195219.1"/>
    </source>
</evidence>
<reference evidence="6 7" key="1">
    <citation type="submission" date="2024-01" db="EMBL/GenBank/DDBJ databases">
        <title>The genome of the rayed Mediterranean limpet Patella caerulea (Linnaeus, 1758).</title>
        <authorList>
            <person name="Anh-Thu Weber A."/>
            <person name="Halstead-Nussloch G."/>
        </authorList>
    </citation>
    <scope>NUCLEOTIDE SEQUENCE [LARGE SCALE GENOMIC DNA]</scope>
    <source>
        <strain evidence="6">AATW-2023a</strain>
        <tissue evidence="6">Whole specimen</tissue>
    </source>
</reference>
<dbReference type="SMART" id="SM00320">
    <property type="entry name" value="WD40"/>
    <property type="match status" value="6"/>
</dbReference>
<feature type="compositionally biased region" description="Polar residues" evidence="5">
    <location>
        <begin position="380"/>
        <end position="402"/>
    </location>
</feature>
<dbReference type="AlphaFoldDB" id="A0AAN8KB12"/>
<dbReference type="Gene3D" id="2.130.10.10">
    <property type="entry name" value="YVTN repeat-like/Quinoprotein amine dehydrogenase"/>
    <property type="match status" value="1"/>
</dbReference>
<feature type="compositionally biased region" description="Basic residues" evidence="5">
    <location>
        <begin position="365"/>
        <end position="376"/>
    </location>
</feature>
<comment type="caution">
    <text evidence="6">The sequence shown here is derived from an EMBL/GenBank/DDBJ whole genome shotgun (WGS) entry which is preliminary data.</text>
</comment>
<evidence type="ECO:0000256" key="5">
    <source>
        <dbReference type="SAM" id="MobiDB-lite"/>
    </source>
</evidence>
<feature type="repeat" description="WD" evidence="4">
    <location>
        <begin position="686"/>
        <end position="720"/>
    </location>
</feature>
<dbReference type="InterPro" id="IPR001680">
    <property type="entry name" value="WD40_rpt"/>
</dbReference>
<name>A0AAN8KB12_PATCE</name>
<dbReference type="InterPro" id="IPR040324">
    <property type="entry name" value="WDR44/Dgr2"/>
</dbReference>
<protein>
    <recommendedName>
        <fullName evidence="1">WD repeat-containing protein 44</fullName>
    </recommendedName>
</protein>
<feature type="compositionally biased region" description="Low complexity" evidence="5">
    <location>
        <begin position="113"/>
        <end position="131"/>
    </location>
</feature>
<dbReference type="InterPro" id="IPR020472">
    <property type="entry name" value="WD40_PAC1"/>
</dbReference>
<dbReference type="Pfam" id="PF00400">
    <property type="entry name" value="WD40"/>
    <property type="match status" value="4"/>
</dbReference>